<proteinExistence type="predicted"/>
<reference evidence="1" key="1">
    <citation type="journal article" date="2008" name="Nature">
        <title>The amphioxus genome and the evolution of the chordate karyotype.</title>
        <authorList>
            <consortium name="US DOE Joint Genome Institute (JGI-PGF)"/>
            <person name="Putnam N.H."/>
            <person name="Butts T."/>
            <person name="Ferrier D.E.K."/>
            <person name="Furlong R.F."/>
            <person name="Hellsten U."/>
            <person name="Kawashima T."/>
            <person name="Robinson-Rechavi M."/>
            <person name="Shoguchi E."/>
            <person name="Terry A."/>
            <person name="Yu J.-K."/>
            <person name="Benito-Gutierrez E.L."/>
            <person name="Dubchak I."/>
            <person name="Garcia-Fernandez J."/>
            <person name="Gibson-Brown J.J."/>
            <person name="Grigoriev I.V."/>
            <person name="Horton A.C."/>
            <person name="de Jong P.J."/>
            <person name="Jurka J."/>
            <person name="Kapitonov V.V."/>
            <person name="Kohara Y."/>
            <person name="Kuroki Y."/>
            <person name="Lindquist E."/>
            <person name="Lucas S."/>
            <person name="Osoegawa K."/>
            <person name="Pennacchio L.A."/>
            <person name="Salamov A.A."/>
            <person name="Satou Y."/>
            <person name="Sauka-Spengler T."/>
            <person name="Schmutz J."/>
            <person name="Shin-I T."/>
            <person name="Toyoda A."/>
            <person name="Bronner-Fraser M."/>
            <person name="Fujiyama A."/>
            <person name="Holland L.Z."/>
            <person name="Holland P.W.H."/>
            <person name="Satoh N."/>
            <person name="Rokhsar D.S."/>
        </authorList>
    </citation>
    <scope>NUCLEOTIDE SEQUENCE [LARGE SCALE GENOMIC DNA]</scope>
    <source>
        <strain evidence="1">S238N-H82</strain>
        <tissue evidence="1">Testes</tissue>
    </source>
</reference>
<evidence type="ECO:0000313" key="1">
    <source>
        <dbReference type="EMBL" id="EEN49628.1"/>
    </source>
</evidence>
<dbReference type="AlphaFoldDB" id="C3ZCX5"/>
<sequence length="194" mass="20302">MVEAVSGSSVETLLRGCDGFRVLNSSKFSVPVLGAEDDVGADGVADVECCAEFGVGCEEAAGLKVDREENADIRGEDRVTPGDGDGALVVDRLLDVRIPDDVEVVIAMVLLTKGITSVDIVSLVSGRSETVMRGVMSVTLDVSFSPTVKLNQAVVLSIGGSKVPLVEGSVAFKQFDDPVRIIVNIEVGSLSFRS</sequence>
<protein>
    <submittedName>
        <fullName evidence="1">Uncharacterized protein</fullName>
    </submittedName>
</protein>
<dbReference type="EMBL" id="GG666610">
    <property type="protein sequence ID" value="EEN49628.1"/>
    <property type="molecule type" value="Genomic_DNA"/>
</dbReference>
<accession>C3ZCX5</accession>
<dbReference type="InParanoid" id="C3ZCX5"/>
<gene>
    <name evidence="1" type="ORF">BRAFLDRAFT_98739</name>
</gene>
<name>C3ZCX5_BRAFL</name>
<organism>
    <name type="scientific">Branchiostoma floridae</name>
    <name type="common">Florida lancelet</name>
    <name type="synonym">Amphioxus</name>
    <dbReference type="NCBI Taxonomy" id="7739"/>
    <lineage>
        <taxon>Eukaryota</taxon>
        <taxon>Metazoa</taxon>
        <taxon>Chordata</taxon>
        <taxon>Cephalochordata</taxon>
        <taxon>Leptocardii</taxon>
        <taxon>Amphioxiformes</taxon>
        <taxon>Branchiostomatidae</taxon>
        <taxon>Branchiostoma</taxon>
    </lineage>
</organism>